<evidence type="ECO:0000313" key="2">
    <source>
        <dbReference type="EMBL" id="KAK7457754.1"/>
    </source>
</evidence>
<name>A0ABR1JCM1_9AGAR</name>
<dbReference type="EMBL" id="JBANRG010000019">
    <property type="protein sequence ID" value="KAK7457754.1"/>
    <property type="molecule type" value="Genomic_DNA"/>
</dbReference>
<evidence type="ECO:0000313" key="3">
    <source>
        <dbReference type="Proteomes" id="UP001498398"/>
    </source>
</evidence>
<dbReference type="InterPro" id="IPR055754">
    <property type="entry name" value="DUF7330"/>
</dbReference>
<organism evidence="2 3">
    <name type="scientific">Marasmiellus scandens</name>
    <dbReference type="NCBI Taxonomy" id="2682957"/>
    <lineage>
        <taxon>Eukaryota</taxon>
        <taxon>Fungi</taxon>
        <taxon>Dikarya</taxon>
        <taxon>Basidiomycota</taxon>
        <taxon>Agaricomycotina</taxon>
        <taxon>Agaricomycetes</taxon>
        <taxon>Agaricomycetidae</taxon>
        <taxon>Agaricales</taxon>
        <taxon>Marasmiineae</taxon>
        <taxon>Omphalotaceae</taxon>
        <taxon>Marasmiellus</taxon>
    </lineage>
</organism>
<evidence type="ECO:0000259" key="1">
    <source>
        <dbReference type="Pfam" id="PF24016"/>
    </source>
</evidence>
<gene>
    <name evidence="2" type="ORF">VKT23_010093</name>
</gene>
<protein>
    <recommendedName>
        <fullName evidence="1">DUF7330 domain-containing protein</fullName>
    </recommendedName>
</protein>
<comment type="caution">
    <text evidence="2">The sequence shown here is derived from an EMBL/GenBank/DDBJ whole genome shotgun (WGS) entry which is preliminary data.</text>
</comment>
<dbReference type="Proteomes" id="UP001498398">
    <property type="component" value="Unassembled WGS sequence"/>
</dbReference>
<proteinExistence type="predicted"/>
<accession>A0ABR1JCM1</accession>
<dbReference type="Pfam" id="PF24016">
    <property type="entry name" value="DUF7330"/>
    <property type="match status" value="1"/>
</dbReference>
<feature type="domain" description="DUF7330" evidence="1">
    <location>
        <begin position="28"/>
        <end position="214"/>
    </location>
</feature>
<sequence>MVGDPLPPPPYAGIGMAKFALSKRIPSNYMTIVREKGPIKAEFSIDPTLTVHESLLPGLSDGETKSNRNNLNVKALSDEIDIDVHLQAGANQCSEEPEVKINVQSLKGDVVIRLHVPVSDNLRRRCHLNVTANNGSIFLLLPETYAGLINVTAKGQMIVSDDLSSHLNIQSETGRTRRCIVGNVLTWQDIEKKKKDETVAWADRGRVYLQYNSETFEKPRIGWFESL</sequence>
<keyword evidence="3" id="KW-1185">Reference proteome</keyword>
<reference evidence="2 3" key="1">
    <citation type="submission" date="2024-01" db="EMBL/GenBank/DDBJ databases">
        <title>A draft genome for the cacao thread blight pathogen Marasmiellus scandens.</title>
        <authorList>
            <person name="Baruah I.K."/>
            <person name="Leung J."/>
            <person name="Bukari Y."/>
            <person name="Amoako-Attah I."/>
            <person name="Meinhardt L.W."/>
            <person name="Bailey B.A."/>
            <person name="Cohen S.P."/>
        </authorList>
    </citation>
    <scope>NUCLEOTIDE SEQUENCE [LARGE SCALE GENOMIC DNA]</scope>
    <source>
        <strain evidence="2 3">GH-19</strain>
    </source>
</reference>